<dbReference type="InterPro" id="IPR050134">
    <property type="entry name" value="NAD-dep_sirtuin_deacylases"/>
</dbReference>
<dbReference type="GO" id="GO:0017136">
    <property type="term" value="F:histone deacetylase activity, NAD-dependent"/>
    <property type="evidence" value="ECO:0007669"/>
    <property type="project" value="TreeGrafter"/>
</dbReference>
<feature type="domain" description="Deacetylase sirtuin-type" evidence="5">
    <location>
        <begin position="73"/>
        <end position="365"/>
    </location>
</feature>
<dbReference type="GO" id="GO:0005634">
    <property type="term" value="C:nucleus"/>
    <property type="evidence" value="ECO:0007669"/>
    <property type="project" value="TreeGrafter"/>
</dbReference>
<keyword evidence="2" id="KW-0520">NAD</keyword>
<proteinExistence type="predicted"/>
<sequence>MSTVEEQKGEQLADITEDDDTEEYENQDRWSDEQVCGSSDGGQEIDPELIALSQEIMESIGRPMGVLCKKSNYEPISMSPEDASELLSYKTNIMILTGAGLSAASSIPTFRGNDGLWTKKYKHCETPEELATLKFFKAHPEVKWQCIHDFYELCKNAEPNAGHKAIVQFQEYCKLNGKQCHLVTQNIDDLHARLIRESEILKPTVTSEGEPGFGFTDSVYEIHGNLSYSRCSQECSKALKPVQVPDKELSLEDQIPKCEECKSIMRPHVLWFDECYTQELHKVQTVKNIINSKVDALIIVGTALATTMANRLVNECLSRKILTINMNLEPCCDFGPVVEILGKSEETLPKLFQPFIPVVTKCKTEEQKNPRKAFSQERSSHSNSHTLLSPTPSPPPLSPKASHSDLQISSIPKSP</sequence>
<evidence type="ECO:0000256" key="3">
    <source>
        <dbReference type="PROSITE-ProRule" id="PRU00236"/>
    </source>
</evidence>
<dbReference type="PANTHER" id="PTHR11085">
    <property type="entry name" value="NAD-DEPENDENT PROTEIN DEACYLASE SIRTUIN-5, MITOCHONDRIAL-RELATED"/>
    <property type="match status" value="1"/>
</dbReference>
<feature type="binding site" evidence="3">
    <location>
        <position position="235"/>
    </location>
    <ligand>
        <name>Zn(2+)</name>
        <dbReference type="ChEBI" id="CHEBI:29105"/>
    </ligand>
</feature>
<feature type="binding site" evidence="3">
    <location>
        <position position="231"/>
    </location>
    <ligand>
        <name>Zn(2+)</name>
        <dbReference type="ChEBI" id="CHEBI:29105"/>
    </ligand>
</feature>
<dbReference type="PROSITE" id="PS50305">
    <property type="entry name" value="SIRTUIN"/>
    <property type="match status" value="1"/>
</dbReference>
<name>A0AAD1XAR2_EUPCR</name>
<dbReference type="Gene3D" id="3.30.1600.10">
    <property type="entry name" value="SIR2/SIRT2 'Small Domain"/>
    <property type="match status" value="1"/>
</dbReference>
<dbReference type="EMBL" id="CAMPGE010005144">
    <property type="protein sequence ID" value="CAI2363991.1"/>
    <property type="molecule type" value="Genomic_DNA"/>
</dbReference>
<dbReference type="InterPro" id="IPR026590">
    <property type="entry name" value="Ssirtuin_cat_dom"/>
</dbReference>
<evidence type="ECO:0000256" key="4">
    <source>
        <dbReference type="SAM" id="MobiDB-lite"/>
    </source>
</evidence>
<organism evidence="6 7">
    <name type="scientific">Euplotes crassus</name>
    <dbReference type="NCBI Taxonomy" id="5936"/>
    <lineage>
        <taxon>Eukaryota</taxon>
        <taxon>Sar</taxon>
        <taxon>Alveolata</taxon>
        <taxon>Ciliophora</taxon>
        <taxon>Intramacronucleata</taxon>
        <taxon>Spirotrichea</taxon>
        <taxon>Hypotrichia</taxon>
        <taxon>Euplotida</taxon>
        <taxon>Euplotidae</taxon>
        <taxon>Moneuplotes</taxon>
    </lineage>
</organism>
<evidence type="ECO:0000256" key="2">
    <source>
        <dbReference type="ARBA" id="ARBA00023027"/>
    </source>
</evidence>
<evidence type="ECO:0000313" key="7">
    <source>
        <dbReference type="Proteomes" id="UP001295684"/>
    </source>
</evidence>
<reference evidence="6" key="1">
    <citation type="submission" date="2023-07" db="EMBL/GenBank/DDBJ databases">
        <authorList>
            <consortium name="AG Swart"/>
            <person name="Singh M."/>
            <person name="Singh A."/>
            <person name="Seah K."/>
            <person name="Emmerich C."/>
        </authorList>
    </citation>
    <scope>NUCLEOTIDE SEQUENCE</scope>
    <source>
        <strain evidence="6">DP1</strain>
    </source>
</reference>
<dbReference type="InterPro" id="IPR029035">
    <property type="entry name" value="DHS-like_NAD/FAD-binding_dom"/>
</dbReference>
<feature type="compositionally biased region" description="Basic and acidic residues" evidence="4">
    <location>
        <begin position="366"/>
        <end position="380"/>
    </location>
</feature>
<keyword evidence="1" id="KW-0808">Transferase</keyword>
<dbReference type="AlphaFoldDB" id="A0AAD1XAR2"/>
<feature type="active site" description="Proton acceptor" evidence="3">
    <location>
        <position position="223"/>
    </location>
</feature>
<protein>
    <recommendedName>
        <fullName evidence="5">Deacetylase sirtuin-type domain-containing protein</fullName>
    </recommendedName>
</protein>
<dbReference type="Gene3D" id="3.40.50.1220">
    <property type="entry name" value="TPP-binding domain"/>
    <property type="match status" value="1"/>
</dbReference>
<evidence type="ECO:0000256" key="1">
    <source>
        <dbReference type="ARBA" id="ARBA00022679"/>
    </source>
</evidence>
<feature type="compositionally biased region" description="Acidic residues" evidence="4">
    <location>
        <begin position="15"/>
        <end position="25"/>
    </location>
</feature>
<feature type="binding site" evidence="3">
    <location>
        <position position="261"/>
    </location>
    <ligand>
        <name>Zn(2+)</name>
        <dbReference type="ChEBI" id="CHEBI:29105"/>
    </ligand>
</feature>
<feature type="region of interest" description="Disordered" evidence="4">
    <location>
        <begin position="1"/>
        <end position="44"/>
    </location>
</feature>
<dbReference type="InterPro" id="IPR003000">
    <property type="entry name" value="Sirtuin"/>
</dbReference>
<dbReference type="GO" id="GO:0070403">
    <property type="term" value="F:NAD+ binding"/>
    <property type="evidence" value="ECO:0007669"/>
    <property type="project" value="InterPro"/>
</dbReference>
<dbReference type="SUPFAM" id="SSF52467">
    <property type="entry name" value="DHS-like NAD/FAD-binding domain"/>
    <property type="match status" value="1"/>
</dbReference>
<feature type="compositionally biased region" description="Polar residues" evidence="4">
    <location>
        <begin position="404"/>
        <end position="415"/>
    </location>
</feature>
<dbReference type="GO" id="GO:0046872">
    <property type="term" value="F:metal ion binding"/>
    <property type="evidence" value="ECO:0007669"/>
    <property type="project" value="UniProtKB-KW"/>
</dbReference>
<feature type="binding site" evidence="3">
    <location>
        <position position="258"/>
    </location>
    <ligand>
        <name>Zn(2+)</name>
        <dbReference type="ChEBI" id="CHEBI:29105"/>
    </ligand>
</feature>
<gene>
    <name evidence="6" type="ORF">ECRASSUSDP1_LOCUS5331</name>
</gene>
<dbReference type="Proteomes" id="UP001295684">
    <property type="component" value="Unassembled WGS sequence"/>
</dbReference>
<accession>A0AAD1XAR2</accession>
<dbReference type="PANTHER" id="PTHR11085:SF10">
    <property type="entry name" value="NAD-DEPENDENT PROTEIN DEACYLASE SIRTUIN-5, MITOCHONDRIAL-RELATED"/>
    <property type="match status" value="1"/>
</dbReference>
<feature type="compositionally biased region" description="Basic and acidic residues" evidence="4">
    <location>
        <begin position="1"/>
        <end position="11"/>
    </location>
</feature>
<dbReference type="Pfam" id="PF02146">
    <property type="entry name" value="SIR2"/>
    <property type="match status" value="2"/>
</dbReference>
<keyword evidence="3" id="KW-0479">Metal-binding</keyword>
<comment type="caution">
    <text evidence="6">The sequence shown here is derived from an EMBL/GenBank/DDBJ whole genome shotgun (WGS) entry which is preliminary data.</text>
</comment>
<evidence type="ECO:0000259" key="5">
    <source>
        <dbReference type="PROSITE" id="PS50305"/>
    </source>
</evidence>
<dbReference type="InterPro" id="IPR026591">
    <property type="entry name" value="Sirtuin_cat_small_dom_sf"/>
</dbReference>
<feature type="region of interest" description="Disordered" evidence="4">
    <location>
        <begin position="366"/>
        <end position="415"/>
    </location>
</feature>
<evidence type="ECO:0000313" key="6">
    <source>
        <dbReference type="EMBL" id="CAI2363991.1"/>
    </source>
</evidence>
<keyword evidence="3" id="KW-0862">Zinc</keyword>
<keyword evidence="7" id="KW-1185">Reference proteome</keyword>